<dbReference type="PROSITE" id="PS50075">
    <property type="entry name" value="CARRIER"/>
    <property type="match status" value="1"/>
</dbReference>
<name>A0ABY5L8X8_9SPHN</name>
<dbReference type="InterPro" id="IPR006162">
    <property type="entry name" value="Ppantetheine_attach_site"/>
</dbReference>
<feature type="domain" description="Carrier" evidence="3">
    <location>
        <begin position="4"/>
        <end position="85"/>
    </location>
</feature>
<evidence type="ECO:0000313" key="5">
    <source>
        <dbReference type="Proteomes" id="UP001058533"/>
    </source>
</evidence>
<evidence type="ECO:0000313" key="4">
    <source>
        <dbReference type="EMBL" id="UUL82307.1"/>
    </source>
</evidence>
<dbReference type="Gene3D" id="1.10.1200.10">
    <property type="entry name" value="ACP-like"/>
    <property type="match status" value="1"/>
</dbReference>
<organism evidence="4 5">
    <name type="scientific">Sphingomonas qomolangmaensis</name>
    <dbReference type="NCBI Taxonomy" id="2918765"/>
    <lineage>
        <taxon>Bacteria</taxon>
        <taxon>Pseudomonadati</taxon>
        <taxon>Pseudomonadota</taxon>
        <taxon>Alphaproteobacteria</taxon>
        <taxon>Sphingomonadales</taxon>
        <taxon>Sphingomonadaceae</taxon>
        <taxon>Sphingomonas</taxon>
    </lineage>
</organism>
<dbReference type="RefSeq" id="WP_256506114.1">
    <property type="nucleotide sequence ID" value="NZ_CP101740.1"/>
</dbReference>
<sequence>MDRQTIDNIVLELAVEAAPGRFRQVPLVPTTRLKHDLGLDSIAMLALLFRLEERFGIDLAAVDVGVTLAQLVTVGDLLAVAHSVIEGADTASADAA</sequence>
<dbReference type="Proteomes" id="UP001058533">
    <property type="component" value="Chromosome"/>
</dbReference>
<keyword evidence="2" id="KW-0597">Phosphoprotein</keyword>
<dbReference type="InterPro" id="IPR036736">
    <property type="entry name" value="ACP-like_sf"/>
</dbReference>
<dbReference type="PROSITE" id="PS00012">
    <property type="entry name" value="PHOSPHOPANTETHEINE"/>
    <property type="match status" value="1"/>
</dbReference>
<dbReference type="Pfam" id="PF00550">
    <property type="entry name" value="PP-binding"/>
    <property type="match status" value="1"/>
</dbReference>
<evidence type="ECO:0000256" key="1">
    <source>
        <dbReference type="ARBA" id="ARBA00022450"/>
    </source>
</evidence>
<proteinExistence type="predicted"/>
<gene>
    <name evidence="4" type="ORF">NMP03_14150</name>
</gene>
<keyword evidence="1" id="KW-0596">Phosphopantetheine</keyword>
<evidence type="ECO:0000256" key="2">
    <source>
        <dbReference type="ARBA" id="ARBA00022553"/>
    </source>
</evidence>
<protein>
    <submittedName>
        <fullName evidence="4">Phosphopantetheine-binding protein</fullName>
    </submittedName>
</protein>
<dbReference type="InterPro" id="IPR009081">
    <property type="entry name" value="PP-bd_ACP"/>
</dbReference>
<reference evidence="4" key="1">
    <citation type="submission" date="2022-07" db="EMBL/GenBank/DDBJ databases">
        <title>Sphingomonas sp. nov., a novel bacterium isolated from the north slope of the Mount Everest.</title>
        <authorList>
            <person name="Cui X."/>
            <person name="Liu Y."/>
        </authorList>
    </citation>
    <scope>NUCLEOTIDE SEQUENCE</scope>
    <source>
        <strain evidence="4">S5-59</strain>
    </source>
</reference>
<accession>A0ABY5L8X8</accession>
<dbReference type="EMBL" id="CP101740">
    <property type="protein sequence ID" value="UUL82307.1"/>
    <property type="molecule type" value="Genomic_DNA"/>
</dbReference>
<dbReference type="SUPFAM" id="SSF47336">
    <property type="entry name" value="ACP-like"/>
    <property type="match status" value="1"/>
</dbReference>
<evidence type="ECO:0000259" key="3">
    <source>
        <dbReference type="PROSITE" id="PS50075"/>
    </source>
</evidence>
<keyword evidence="5" id="KW-1185">Reference proteome</keyword>